<organism evidence="1 2">
    <name type="scientific">Candidatus Zambryskibacteria bacterium RIFCSPHIGHO2_01_FULL_46_25</name>
    <dbReference type="NCBI Taxonomy" id="1802738"/>
    <lineage>
        <taxon>Bacteria</taxon>
        <taxon>Candidatus Zambryskiibacteriota</taxon>
    </lineage>
</organism>
<evidence type="ECO:0000313" key="1">
    <source>
        <dbReference type="EMBL" id="OHA90365.1"/>
    </source>
</evidence>
<gene>
    <name evidence="1" type="ORF">A2838_02070</name>
</gene>
<dbReference type="EMBL" id="MHVH01000005">
    <property type="protein sequence ID" value="OHA90365.1"/>
    <property type="molecule type" value="Genomic_DNA"/>
</dbReference>
<proteinExistence type="predicted"/>
<accession>A0A1G2SZE3</accession>
<sequence>MKKLNFQASLPVTFLREGNKFVAYTPALDLSTAGDTFEQAKSRFSEAVQIFFEECYNMGTLERVLKELGWRRGVNSWNPNIRRLHSA</sequence>
<name>A0A1G2SZE3_9BACT</name>
<dbReference type="Gene3D" id="3.30.160.250">
    <property type="match status" value="1"/>
</dbReference>
<evidence type="ECO:0008006" key="3">
    <source>
        <dbReference type="Google" id="ProtNLM"/>
    </source>
</evidence>
<dbReference type="AlphaFoldDB" id="A0A1G2SZE3"/>
<dbReference type="Proteomes" id="UP000178107">
    <property type="component" value="Unassembled WGS sequence"/>
</dbReference>
<dbReference type="InterPro" id="IPR035069">
    <property type="entry name" value="TTHA1013/TTHA0281-like"/>
</dbReference>
<reference evidence="1 2" key="1">
    <citation type="journal article" date="2016" name="Nat. Commun.">
        <title>Thousands of microbial genomes shed light on interconnected biogeochemical processes in an aquifer system.</title>
        <authorList>
            <person name="Anantharaman K."/>
            <person name="Brown C.T."/>
            <person name="Hug L.A."/>
            <person name="Sharon I."/>
            <person name="Castelle C.J."/>
            <person name="Probst A.J."/>
            <person name="Thomas B.C."/>
            <person name="Singh A."/>
            <person name="Wilkins M.J."/>
            <person name="Karaoz U."/>
            <person name="Brodie E.L."/>
            <person name="Williams K.H."/>
            <person name="Hubbard S.S."/>
            <person name="Banfield J.F."/>
        </authorList>
    </citation>
    <scope>NUCLEOTIDE SEQUENCE [LARGE SCALE GENOMIC DNA]</scope>
</reference>
<dbReference type="SUPFAM" id="SSF143100">
    <property type="entry name" value="TTHA1013/TTHA0281-like"/>
    <property type="match status" value="1"/>
</dbReference>
<evidence type="ECO:0000313" key="2">
    <source>
        <dbReference type="Proteomes" id="UP000178107"/>
    </source>
</evidence>
<protein>
    <recommendedName>
        <fullName evidence="3">HicB-like antitoxin of toxin-antitoxin system domain-containing protein</fullName>
    </recommendedName>
</protein>
<comment type="caution">
    <text evidence="1">The sequence shown here is derived from an EMBL/GenBank/DDBJ whole genome shotgun (WGS) entry which is preliminary data.</text>
</comment>